<keyword evidence="4 11" id="KW-0347">Helicase</keyword>
<dbReference type="InterPro" id="IPR027417">
    <property type="entry name" value="P-loop_NTPase"/>
</dbReference>
<dbReference type="Gene3D" id="3.40.50.300">
    <property type="entry name" value="P-loop containing nucleotide triphosphate hydrolases"/>
    <property type="match status" value="2"/>
</dbReference>
<keyword evidence="6" id="KW-0238">DNA-binding</keyword>
<keyword evidence="3 11" id="KW-0378">Hydrolase</keyword>
<gene>
    <name evidence="14" type="primary">yjcD</name>
    <name evidence="14" type="ORF">CLOSAC_38430</name>
</gene>
<dbReference type="InterPro" id="IPR000212">
    <property type="entry name" value="DNA_helicase_UvrD/REP"/>
</dbReference>
<dbReference type="STRING" id="169679.CSACC_30980"/>
<dbReference type="EC" id="5.6.2.4" evidence="9"/>
<evidence type="ECO:0000256" key="8">
    <source>
        <dbReference type="ARBA" id="ARBA00034617"/>
    </source>
</evidence>
<dbReference type="AlphaFoldDB" id="A0A1S8MT20"/>
<dbReference type="InterPro" id="IPR013986">
    <property type="entry name" value="DExx_box_DNA_helicase_dom_sf"/>
</dbReference>
<evidence type="ECO:0000256" key="3">
    <source>
        <dbReference type="ARBA" id="ARBA00022801"/>
    </source>
</evidence>
<evidence type="ECO:0000259" key="13">
    <source>
        <dbReference type="PROSITE" id="PS51217"/>
    </source>
</evidence>
<dbReference type="GO" id="GO:0033202">
    <property type="term" value="C:DNA helicase complex"/>
    <property type="evidence" value="ECO:0007669"/>
    <property type="project" value="TreeGrafter"/>
</dbReference>
<comment type="catalytic activity">
    <reaction evidence="10">
        <text>ATP + H2O = ADP + phosphate + H(+)</text>
        <dbReference type="Rhea" id="RHEA:13065"/>
        <dbReference type="ChEBI" id="CHEBI:15377"/>
        <dbReference type="ChEBI" id="CHEBI:15378"/>
        <dbReference type="ChEBI" id="CHEBI:30616"/>
        <dbReference type="ChEBI" id="CHEBI:43474"/>
        <dbReference type="ChEBI" id="CHEBI:456216"/>
        <dbReference type="EC" id="5.6.2.4"/>
    </reaction>
</comment>
<dbReference type="GO" id="GO:0000725">
    <property type="term" value="P:recombinational repair"/>
    <property type="evidence" value="ECO:0007669"/>
    <property type="project" value="TreeGrafter"/>
</dbReference>
<evidence type="ECO:0000256" key="1">
    <source>
        <dbReference type="ARBA" id="ARBA00009922"/>
    </source>
</evidence>
<dbReference type="PROSITE" id="PS51198">
    <property type="entry name" value="UVRD_HELICASE_ATP_BIND"/>
    <property type="match status" value="1"/>
</dbReference>
<feature type="domain" description="UvrD-like helicase ATP-binding" evidence="12">
    <location>
        <begin position="3"/>
        <end position="282"/>
    </location>
</feature>
<proteinExistence type="inferred from homology"/>
<evidence type="ECO:0000256" key="2">
    <source>
        <dbReference type="ARBA" id="ARBA00022741"/>
    </source>
</evidence>
<dbReference type="InterPro" id="IPR014016">
    <property type="entry name" value="UvrD-like_ATP-bd"/>
</dbReference>
<evidence type="ECO:0000256" key="10">
    <source>
        <dbReference type="ARBA" id="ARBA00048988"/>
    </source>
</evidence>
<dbReference type="Gene3D" id="1.10.486.10">
    <property type="entry name" value="PCRA, domain 4"/>
    <property type="match status" value="1"/>
</dbReference>
<dbReference type="GO" id="GO:0005524">
    <property type="term" value="F:ATP binding"/>
    <property type="evidence" value="ECO:0007669"/>
    <property type="project" value="UniProtKB-UniRule"/>
</dbReference>
<dbReference type="EMBL" id="LZYZ01000008">
    <property type="protein sequence ID" value="OOM07314.1"/>
    <property type="molecule type" value="Genomic_DNA"/>
</dbReference>
<dbReference type="Proteomes" id="UP000191154">
    <property type="component" value="Unassembled WGS sequence"/>
</dbReference>
<evidence type="ECO:0000256" key="6">
    <source>
        <dbReference type="ARBA" id="ARBA00023125"/>
    </source>
</evidence>
<reference evidence="14 15" key="1">
    <citation type="submission" date="2016-05" db="EMBL/GenBank/DDBJ databases">
        <title>Microbial solvent formation.</title>
        <authorList>
            <person name="Poehlein A."/>
            <person name="Montoya Solano J.D."/>
            <person name="Flitsch S."/>
            <person name="Krabben P."/>
            <person name="Duerre P."/>
            <person name="Daniel R."/>
        </authorList>
    </citation>
    <scope>NUCLEOTIDE SEQUENCE [LARGE SCALE GENOMIC DNA]</scope>
    <source>
        <strain evidence="14 15">L1-8</strain>
    </source>
</reference>
<dbReference type="Pfam" id="PF00580">
    <property type="entry name" value="UvrD-helicase"/>
    <property type="match status" value="1"/>
</dbReference>
<evidence type="ECO:0000259" key="12">
    <source>
        <dbReference type="PROSITE" id="PS51198"/>
    </source>
</evidence>
<dbReference type="PANTHER" id="PTHR11070:SF2">
    <property type="entry name" value="ATP-DEPENDENT DNA HELICASE SRS2"/>
    <property type="match status" value="1"/>
</dbReference>
<evidence type="ECO:0000256" key="11">
    <source>
        <dbReference type="PROSITE-ProRule" id="PRU00560"/>
    </source>
</evidence>
<evidence type="ECO:0000256" key="5">
    <source>
        <dbReference type="ARBA" id="ARBA00022840"/>
    </source>
</evidence>
<dbReference type="GO" id="GO:0016887">
    <property type="term" value="F:ATP hydrolysis activity"/>
    <property type="evidence" value="ECO:0007669"/>
    <property type="project" value="RHEA"/>
</dbReference>
<dbReference type="GO" id="GO:0003677">
    <property type="term" value="F:DNA binding"/>
    <property type="evidence" value="ECO:0007669"/>
    <property type="project" value="UniProtKB-KW"/>
</dbReference>
<evidence type="ECO:0000313" key="15">
    <source>
        <dbReference type="Proteomes" id="UP000191154"/>
    </source>
</evidence>
<dbReference type="GO" id="GO:0043138">
    <property type="term" value="F:3'-5' DNA helicase activity"/>
    <property type="evidence" value="ECO:0007669"/>
    <property type="project" value="UniProtKB-EC"/>
</dbReference>
<comment type="catalytic activity">
    <reaction evidence="8">
        <text>Couples ATP hydrolysis with the unwinding of duplex DNA by translocating in the 3'-5' direction.</text>
        <dbReference type="EC" id="5.6.2.4"/>
    </reaction>
</comment>
<evidence type="ECO:0000256" key="9">
    <source>
        <dbReference type="ARBA" id="ARBA00034808"/>
    </source>
</evidence>
<feature type="binding site" evidence="11">
    <location>
        <begin position="24"/>
        <end position="31"/>
    </location>
    <ligand>
        <name>ATP</name>
        <dbReference type="ChEBI" id="CHEBI:30616"/>
    </ligand>
</feature>
<evidence type="ECO:0000313" key="14">
    <source>
        <dbReference type="EMBL" id="OOM07314.1"/>
    </source>
</evidence>
<comment type="similarity">
    <text evidence="1">Belongs to the helicase family. UvrD subfamily.</text>
</comment>
<feature type="domain" description="UvrD-like helicase C-terminal" evidence="13">
    <location>
        <begin position="283"/>
        <end position="549"/>
    </location>
</feature>
<evidence type="ECO:0000256" key="4">
    <source>
        <dbReference type="ARBA" id="ARBA00022806"/>
    </source>
</evidence>
<dbReference type="PROSITE" id="PS51217">
    <property type="entry name" value="UVRD_HELICASE_CTER"/>
    <property type="match status" value="1"/>
</dbReference>
<keyword evidence="7" id="KW-0413">Isomerase</keyword>
<dbReference type="SUPFAM" id="SSF52540">
    <property type="entry name" value="P-loop containing nucleoside triphosphate hydrolases"/>
    <property type="match status" value="1"/>
</dbReference>
<accession>A0A1S8MT20</accession>
<dbReference type="RefSeq" id="WP_077866867.1">
    <property type="nucleotide sequence ID" value="NZ_LZYZ01000008.1"/>
</dbReference>
<keyword evidence="5 11" id="KW-0067">ATP-binding</keyword>
<sequence>MGYNLDKYQMSAIKCEDRNALIVAAPGSGKTTVIINKVDHLVRDKKVSNGNIIIITFTKAAAENMKKRYAQIVSEKRSLQMSNINRSPFFGTFHGLFYKMLLKCGKKIDIIDGGIAHKIVSNVLSKYFDDVNDDKVKEAINNISLYKTSRADISTFKPSLAKEIFEECLEKYEEYKREYNKYDFDDLAIEVLDLLRKNKNILSGYRKLFKYILVDEFQDCDEMQIDFLKLINDGDNNSLFAVGDEDQCIYSFRGSKPEYMVSFQKIFNEGKKYYLSVNYRSKMNIVNKSKDVIKFNKERNNKEIKSNKDSEGIIRWFNSYNEKMQAESLVDIIMQNKNLNIPYEDNAVLYRTNVESMTVIDVLTKRKIPFTLLDREYNFFEHFICRDLIAYLKLAINQFDRESFLKIINKPFRYISKNNLSFIKNYVKEENPFDIIMGKEDMPPFQRKKLDELKKDINYLNKISLSSAIAYIIMDLEYIDYLKSYAEKSKQSLDDFEDVIEEFKLAAEGYKTIFEFLGHIEEVKQSIEESKSKTKKEGVILSTIHGVKGMEFKNVYVINCVEETIPHANSIKENIEEERRLFYVGITRAIDNLYLFSPRSRKGQFKDISRFIIEGKLNDMPVDTYGYEVGDKVAHRTYGIGEIEEFNEEDKDKIKLKFSDGTFRSFSLKVLIDNNLIQKVE</sequence>
<organism evidence="14 15">
    <name type="scientific">Clostridium saccharobutylicum</name>
    <dbReference type="NCBI Taxonomy" id="169679"/>
    <lineage>
        <taxon>Bacteria</taxon>
        <taxon>Bacillati</taxon>
        <taxon>Bacillota</taxon>
        <taxon>Clostridia</taxon>
        <taxon>Eubacteriales</taxon>
        <taxon>Clostridiaceae</taxon>
        <taxon>Clostridium</taxon>
    </lineage>
</organism>
<dbReference type="InterPro" id="IPR014017">
    <property type="entry name" value="DNA_helicase_UvrD-like_C"/>
</dbReference>
<name>A0A1S8MT20_CLOSA</name>
<dbReference type="Gene3D" id="1.10.10.160">
    <property type="match status" value="1"/>
</dbReference>
<dbReference type="CDD" id="cd17932">
    <property type="entry name" value="DEXQc_UvrD"/>
    <property type="match status" value="1"/>
</dbReference>
<protein>
    <recommendedName>
        <fullName evidence="9">DNA 3'-5' helicase</fullName>
        <ecNumber evidence="9">5.6.2.4</ecNumber>
    </recommendedName>
</protein>
<keyword evidence="2 11" id="KW-0547">Nucleotide-binding</keyword>
<comment type="caution">
    <text evidence="14">The sequence shown here is derived from an EMBL/GenBank/DDBJ whole genome shotgun (WGS) entry which is preliminary data.</text>
</comment>
<dbReference type="GO" id="GO:0005829">
    <property type="term" value="C:cytosol"/>
    <property type="evidence" value="ECO:0007669"/>
    <property type="project" value="TreeGrafter"/>
</dbReference>
<evidence type="ECO:0000256" key="7">
    <source>
        <dbReference type="ARBA" id="ARBA00023235"/>
    </source>
</evidence>
<dbReference type="Pfam" id="PF13361">
    <property type="entry name" value="UvrD_C"/>
    <property type="match status" value="1"/>
</dbReference>
<dbReference type="PANTHER" id="PTHR11070">
    <property type="entry name" value="UVRD / RECB / PCRA DNA HELICASE FAMILY MEMBER"/>
    <property type="match status" value="1"/>
</dbReference>